<dbReference type="AlphaFoldDB" id="A0A6C0GPX3"/>
<proteinExistence type="predicted"/>
<gene>
    <name evidence="1" type="ORF">GXP67_26235</name>
</gene>
<sequence length="161" mass="18271">MKTLLNIRQEYTRLLSEVEQNDGELTPEIEQALAINADELSAKSLAYVEFIGNLNTQNDRIDEEIKRLQMLKRKNTAVLEFLHKGLVQAVQEFGNIRTGTHSIGVRNSEECVIEDAEKIPDRFKTVKLDIQVDKLAIKRAIKSGENVPGAHVQENQHPVIR</sequence>
<dbReference type="Pfam" id="PF05565">
    <property type="entry name" value="Sipho_Gp157"/>
    <property type="match status" value="1"/>
</dbReference>
<organism evidence="1 2">
    <name type="scientific">Rhodocytophaga rosea</name>
    <dbReference type="NCBI Taxonomy" id="2704465"/>
    <lineage>
        <taxon>Bacteria</taxon>
        <taxon>Pseudomonadati</taxon>
        <taxon>Bacteroidota</taxon>
        <taxon>Cytophagia</taxon>
        <taxon>Cytophagales</taxon>
        <taxon>Rhodocytophagaceae</taxon>
        <taxon>Rhodocytophaga</taxon>
    </lineage>
</organism>
<protein>
    <recommendedName>
        <fullName evidence="3">Siphovirus Gp157 family protein</fullName>
    </recommendedName>
</protein>
<keyword evidence="2" id="KW-1185">Reference proteome</keyword>
<evidence type="ECO:0000313" key="2">
    <source>
        <dbReference type="Proteomes" id="UP000480178"/>
    </source>
</evidence>
<evidence type="ECO:0000313" key="1">
    <source>
        <dbReference type="EMBL" id="QHT69894.1"/>
    </source>
</evidence>
<dbReference type="InterPro" id="IPR008840">
    <property type="entry name" value="Sipho_Gp157"/>
</dbReference>
<accession>A0A6C0GPX3</accession>
<evidence type="ECO:0008006" key="3">
    <source>
        <dbReference type="Google" id="ProtNLM"/>
    </source>
</evidence>
<name>A0A6C0GPX3_9BACT</name>
<dbReference type="RefSeq" id="WP_162445877.1">
    <property type="nucleotide sequence ID" value="NZ_CP048222.1"/>
</dbReference>
<reference evidence="1 2" key="1">
    <citation type="submission" date="2020-01" db="EMBL/GenBank/DDBJ databases">
        <authorList>
            <person name="Kim M.K."/>
        </authorList>
    </citation>
    <scope>NUCLEOTIDE SEQUENCE [LARGE SCALE GENOMIC DNA]</scope>
    <source>
        <strain evidence="1 2">172606-1</strain>
    </source>
</reference>
<dbReference type="EMBL" id="CP048222">
    <property type="protein sequence ID" value="QHT69894.1"/>
    <property type="molecule type" value="Genomic_DNA"/>
</dbReference>
<dbReference type="KEGG" id="rhoz:GXP67_26235"/>
<dbReference type="Proteomes" id="UP000480178">
    <property type="component" value="Chromosome"/>
</dbReference>